<dbReference type="NCBIfam" id="TIGR03570">
    <property type="entry name" value="NeuD_NnaD"/>
    <property type="match status" value="1"/>
</dbReference>
<feature type="domain" description="PglD N-terminal" evidence="3">
    <location>
        <begin position="3"/>
        <end position="87"/>
    </location>
</feature>
<dbReference type="HOGENOM" id="CLU_081811_1_1_9"/>
<dbReference type="Pfam" id="PF17836">
    <property type="entry name" value="PglD_N"/>
    <property type="match status" value="1"/>
</dbReference>
<dbReference type="AlphaFoldDB" id="G5HMG3"/>
<reference evidence="4 5" key="1">
    <citation type="submission" date="2011-08" db="EMBL/GenBank/DDBJ databases">
        <title>The Genome Sequence of Clostridium citroniae WAL-17108.</title>
        <authorList>
            <consortium name="The Broad Institute Genome Sequencing Platform"/>
            <person name="Earl A."/>
            <person name="Ward D."/>
            <person name="Feldgarden M."/>
            <person name="Gevers D."/>
            <person name="Finegold S.M."/>
            <person name="Summanen P.H."/>
            <person name="Molitoris D.R."/>
            <person name="Vaisanen M.L."/>
            <person name="Daigneault M."/>
            <person name="Allen-Vercoe E."/>
            <person name="Young S.K."/>
            <person name="Zeng Q."/>
            <person name="Gargeya S."/>
            <person name="Fitzgerald M."/>
            <person name="Haas B."/>
            <person name="Abouelleil A."/>
            <person name="Alvarado L."/>
            <person name="Arachchi H.M."/>
            <person name="Berlin A."/>
            <person name="Brown A."/>
            <person name="Chapman S.B."/>
            <person name="Chen Z."/>
            <person name="Dunbar C."/>
            <person name="Freedman E."/>
            <person name="Gearin G."/>
            <person name="Gellesch M."/>
            <person name="Goldberg J."/>
            <person name="Griggs A."/>
            <person name="Gujja S."/>
            <person name="Heiman D."/>
            <person name="Howarth C."/>
            <person name="Larson L."/>
            <person name="Lui A."/>
            <person name="MacDonald P.J.P."/>
            <person name="Montmayeur A."/>
            <person name="Murphy C."/>
            <person name="Neiman D."/>
            <person name="Pearson M."/>
            <person name="Priest M."/>
            <person name="Roberts A."/>
            <person name="Saif S."/>
            <person name="Shea T."/>
            <person name="Shenoy N."/>
            <person name="Sisk P."/>
            <person name="Stolte C."/>
            <person name="Sykes S."/>
            <person name="Wortman J."/>
            <person name="Nusbaum C."/>
            <person name="Birren B."/>
        </authorList>
    </citation>
    <scope>NUCLEOTIDE SEQUENCE [LARGE SCALE GENOMIC DNA]</scope>
    <source>
        <strain evidence="4 5">WAL-17108</strain>
    </source>
</reference>
<comment type="caution">
    <text evidence="4">The sequence shown here is derived from an EMBL/GenBank/DDBJ whole genome shotgun (WGS) entry which is preliminary data.</text>
</comment>
<feature type="active site" description="Proton acceptor" evidence="1">
    <location>
        <position position="143"/>
    </location>
</feature>
<name>G5HMG3_9FIRM</name>
<evidence type="ECO:0000313" key="4">
    <source>
        <dbReference type="EMBL" id="EHE97671.1"/>
    </source>
</evidence>
<dbReference type="InterPro" id="IPR041561">
    <property type="entry name" value="PglD_N"/>
</dbReference>
<evidence type="ECO:0000256" key="1">
    <source>
        <dbReference type="PIRSR" id="PIRSR620019-1"/>
    </source>
</evidence>
<dbReference type="eggNOG" id="COG0110">
    <property type="taxonomic scope" value="Bacteria"/>
</dbReference>
<dbReference type="PATRIC" id="fig|742733.3.peg.3917"/>
<feature type="site" description="Increases basicity of active site His" evidence="1">
    <location>
        <position position="144"/>
    </location>
</feature>
<accession>G5HMG3</accession>
<dbReference type="Proteomes" id="UP000003763">
    <property type="component" value="Unassembled WGS sequence"/>
</dbReference>
<evidence type="ECO:0000256" key="2">
    <source>
        <dbReference type="PIRSR" id="PIRSR620019-2"/>
    </source>
</evidence>
<dbReference type="RefSeq" id="WP_007865168.1">
    <property type="nucleotide sequence ID" value="NZ_JH376424.1"/>
</dbReference>
<evidence type="ECO:0000313" key="5">
    <source>
        <dbReference type="Proteomes" id="UP000003763"/>
    </source>
</evidence>
<sequence>MKDIVIIGAGGFGREVQWLIERINDSSRKDNRWNILGYIDDNVEAGTDMNGYKVLGGVEYLLSTSTLLAVTCAIGESKIREKVIGKLRAQENLYFPNLFDPSVLHSDLIQIGEGNIICAGTIMTVNIQIADFCIVNLDCTIGHDDVLDSFVTIYPSVNVSGCVHVGKCSELGTGTQIIQGKNIGSETIIGAGAVVVKDMPDECTAVGSPCKPIKFHNLDVSPREGGGVIGKIRC</sequence>
<dbReference type="InterPro" id="IPR020019">
    <property type="entry name" value="AcTrfase_PglD-like"/>
</dbReference>
<feature type="binding site" evidence="2">
    <location>
        <position position="75"/>
    </location>
    <ligand>
        <name>substrate</name>
    </ligand>
</feature>
<dbReference type="PANTHER" id="PTHR43300">
    <property type="entry name" value="ACETYLTRANSFERASE"/>
    <property type="match status" value="1"/>
</dbReference>
<dbReference type="EMBL" id="ADLJ01000029">
    <property type="protein sequence ID" value="EHE97671.1"/>
    <property type="molecule type" value="Genomic_DNA"/>
</dbReference>
<dbReference type="Gene3D" id="2.160.10.10">
    <property type="entry name" value="Hexapeptide repeat proteins"/>
    <property type="match status" value="1"/>
</dbReference>
<dbReference type="Gene3D" id="3.40.50.20">
    <property type="match status" value="1"/>
</dbReference>
<gene>
    <name evidence="4" type="ORF">HMPREF9469_03775</name>
</gene>
<organism evidence="4 5">
    <name type="scientific">[Clostridium] citroniae WAL-17108</name>
    <dbReference type="NCBI Taxonomy" id="742733"/>
    <lineage>
        <taxon>Bacteria</taxon>
        <taxon>Bacillati</taxon>
        <taxon>Bacillota</taxon>
        <taxon>Clostridia</taxon>
        <taxon>Lachnospirales</taxon>
        <taxon>Lachnospiraceae</taxon>
        <taxon>Enterocloster</taxon>
    </lineage>
</organism>
<dbReference type="PANTHER" id="PTHR43300:SF7">
    <property type="entry name" value="UDP-N-ACETYLBACILLOSAMINE N-ACETYLTRANSFERASE"/>
    <property type="match status" value="1"/>
</dbReference>
<evidence type="ECO:0000259" key="3">
    <source>
        <dbReference type="Pfam" id="PF17836"/>
    </source>
</evidence>
<dbReference type="InterPro" id="IPR011004">
    <property type="entry name" value="Trimer_LpxA-like_sf"/>
</dbReference>
<protein>
    <recommendedName>
        <fullName evidence="3">PglD N-terminal domain-containing protein</fullName>
    </recommendedName>
</protein>
<dbReference type="InterPro" id="IPR050179">
    <property type="entry name" value="Trans_hexapeptide_repeat"/>
</dbReference>
<dbReference type="SUPFAM" id="SSF51161">
    <property type="entry name" value="Trimeric LpxA-like enzymes"/>
    <property type="match status" value="1"/>
</dbReference>
<proteinExistence type="predicted"/>
<dbReference type="CDD" id="cd03360">
    <property type="entry name" value="LbH_AT_putative"/>
    <property type="match status" value="1"/>
</dbReference>